<dbReference type="InterPro" id="IPR027470">
    <property type="entry name" value="Cation_efflux_CTD"/>
</dbReference>
<feature type="transmembrane region" description="Helical" evidence="8">
    <location>
        <begin position="62"/>
        <end position="86"/>
    </location>
</feature>
<gene>
    <name evidence="11" type="primary">czcD</name>
    <name evidence="11" type="ORF">KIM372_11910</name>
</gene>
<name>A0ABN6SB07_9BIFI</name>
<dbReference type="SUPFAM" id="SSF160240">
    <property type="entry name" value="Cation efflux protein cytoplasmic domain-like"/>
    <property type="match status" value="1"/>
</dbReference>
<dbReference type="SUPFAM" id="SSF161111">
    <property type="entry name" value="Cation efflux protein transmembrane domain-like"/>
    <property type="match status" value="1"/>
</dbReference>
<evidence type="ECO:0000256" key="2">
    <source>
        <dbReference type="ARBA" id="ARBA00008873"/>
    </source>
</evidence>
<dbReference type="NCBIfam" id="TIGR01297">
    <property type="entry name" value="CDF"/>
    <property type="match status" value="1"/>
</dbReference>
<dbReference type="InterPro" id="IPR002524">
    <property type="entry name" value="Cation_efflux"/>
</dbReference>
<comment type="similarity">
    <text evidence="2">Belongs to the cation diffusion facilitator (CDF) transporter (TC 2.A.4) family. SLC30A subfamily.</text>
</comment>
<feature type="transmembrane region" description="Helical" evidence="8">
    <location>
        <begin position="106"/>
        <end position="125"/>
    </location>
</feature>
<evidence type="ECO:0000256" key="1">
    <source>
        <dbReference type="ARBA" id="ARBA00004141"/>
    </source>
</evidence>
<evidence type="ECO:0000313" key="11">
    <source>
        <dbReference type="EMBL" id="BDR53284.1"/>
    </source>
</evidence>
<dbReference type="Proteomes" id="UP001321766">
    <property type="component" value="Chromosome"/>
</dbReference>
<keyword evidence="5 8" id="KW-1133">Transmembrane helix</keyword>
<dbReference type="InterPro" id="IPR050681">
    <property type="entry name" value="CDF/SLC30A"/>
</dbReference>
<dbReference type="InterPro" id="IPR058533">
    <property type="entry name" value="Cation_efflux_TM"/>
</dbReference>
<evidence type="ECO:0000256" key="8">
    <source>
        <dbReference type="SAM" id="Phobius"/>
    </source>
</evidence>
<feature type="domain" description="Cation efflux protein transmembrane" evidence="9">
    <location>
        <begin position="4"/>
        <end position="194"/>
    </location>
</feature>
<evidence type="ECO:0000313" key="12">
    <source>
        <dbReference type="Proteomes" id="UP001321766"/>
    </source>
</evidence>
<feature type="transmembrane region" description="Helical" evidence="8">
    <location>
        <begin position="137"/>
        <end position="160"/>
    </location>
</feature>
<feature type="domain" description="Cation efflux protein cytoplasmic" evidence="10">
    <location>
        <begin position="198"/>
        <end position="278"/>
    </location>
</feature>
<comment type="subcellular location">
    <subcellularLocation>
        <location evidence="1">Membrane</location>
        <topology evidence="1">Multi-pass membrane protein</topology>
    </subcellularLocation>
</comment>
<evidence type="ECO:0000259" key="9">
    <source>
        <dbReference type="Pfam" id="PF01545"/>
    </source>
</evidence>
<reference evidence="11 12" key="1">
    <citation type="journal article" date="2023" name="Microbiol. Spectr.">
        <title>Symbiosis of Carpenter Bees with Uncharacterized Lactic Acid Bacteria Showing NAD Auxotrophy.</title>
        <authorList>
            <person name="Kawasaki S."/>
            <person name="Ozawa K."/>
            <person name="Mori T."/>
            <person name="Yamamoto A."/>
            <person name="Ito M."/>
            <person name="Ohkuma M."/>
            <person name="Sakamoto M."/>
            <person name="Matsutani M."/>
        </authorList>
    </citation>
    <scope>NUCLEOTIDE SEQUENCE [LARGE SCALE GENOMIC DNA]</scope>
    <source>
        <strain evidence="11 12">Kim37-2</strain>
    </source>
</reference>
<keyword evidence="12" id="KW-1185">Reference proteome</keyword>
<organism evidence="11 12">
    <name type="scientific">Bombiscardovia nodaiensis</name>
    <dbReference type="NCBI Taxonomy" id="2932181"/>
    <lineage>
        <taxon>Bacteria</taxon>
        <taxon>Bacillati</taxon>
        <taxon>Actinomycetota</taxon>
        <taxon>Actinomycetes</taxon>
        <taxon>Bifidobacteriales</taxon>
        <taxon>Bifidobacteriaceae</taxon>
        <taxon>Bombiscardovia</taxon>
    </lineage>
</organism>
<evidence type="ECO:0000256" key="6">
    <source>
        <dbReference type="ARBA" id="ARBA00023065"/>
    </source>
</evidence>
<dbReference type="InterPro" id="IPR027469">
    <property type="entry name" value="Cation_efflux_TMD_sf"/>
</dbReference>
<evidence type="ECO:0000256" key="5">
    <source>
        <dbReference type="ARBA" id="ARBA00022989"/>
    </source>
</evidence>
<dbReference type="EMBL" id="AP026798">
    <property type="protein sequence ID" value="BDR53284.1"/>
    <property type="molecule type" value="Genomic_DNA"/>
</dbReference>
<keyword evidence="4 8" id="KW-0812">Transmembrane</keyword>
<keyword evidence="7 8" id="KW-0472">Membrane</keyword>
<feature type="transmembrane region" description="Helical" evidence="8">
    <location>
        <begin position="33"/>
        <end position="50"/>
    </location>
</feature>
<dbReference type="Gene3D" id="1.20.1510.10">
    <property type="entry name" value="Cation efflux protein transmembrane domain"/>
    <property type="match status" value="1"/>
</dbReference>
<dbReference type="Pfam" id="PF01545">
    <property type="entry name" value="Cation_efflux"/>
    <property type="match status" value="1"/>
</dbReference>
<evidence type="ECO:0000259" key="10">
    <source>
        <dbReference type="Pfam" id="PF16916"/>
    </source>
</evidence>
<proteinExistence type="inferred from homology"/>
<dbReference type="Pfam" id="PF16916">
    <property type="entry name" value="ZT_dimer"/>
    <property type="match status" value="1"/>
</dbReference>
<dbReference type="PANTHER" id="PTHR11562">
    <property type="entry name" value="CATION EFFLUX PROTEIN/ ZINC TRANSPORTER"/>
    <property type="match status" value="1"/>
</dbReference>
<keyword evidence="6" id="KW-0406">Ion transport</keyword>
<evidence type="ECO:0000256" key="7">
    <source>
        <dbReference type="ARBA" id="ARBA00023136"/>
    </source>
</evidence>
<evidence type="ECO:0000256" key="4">
    <source>
        <dbReference type="ARBA" id="ARBA00022692"/>
    </source>
</evidence>
<evidence type="ECO:0000256" key="3">
    <source>
        <dbReference type="ARBA" id="ARBA00022448"/>
    </source>
</evidence>
<dbReference type="PANTHER" id="PTHR11562:SF17">
    <property type="entry name" value="RE54080P-RELATED"/>
    <property type="match status" value="1"/>
</dbReference>
<accession>A0ABN6SB07</accession>
<sequence>MLTLSFSTTIFLVEVVGAIVTNSLALLVDAAHMLTDIAMLAAATVTAILMQRKPTAKRTWGWARLEVLTATLGSMVLFVVGIYAVIEAGIRLFSSESEQVKSPSFLLFFGVVGVAANLSSLLVLYAQRADNLNMKAAFLEVMNDALGSFAVVISAVVMLLTKWGEFDAIAGGVIALMMIPRAASLFVSSVKILLEETPSDLDVDQVREHLAKVPGVVAVHDLHASTVASGMPQLSAHVTVKPGTSMEEAGVMLAKMQDCLLEHFPVSIEHTTFQIEPENYKERHSEHLDM</sequence>
<feature type="transmembrane region" description="Helical" evidence="8">
    <location>
        <begin position="166"/>
        <end position="187"/>
    </location>
</feature>
<dbReference type="InterPro" id="IPR036837">
    <property type="entry name" value="Cation_efflux_CTD_sf"/>
</dbReference>
<protein>
    <submittedName>
        <fullName evidence="11">Cation transporter</fullName>
    </submittedName>
</protein>
<dbReference type="Gene3D" id="3.30.70.1350">
    <property type="entry name" value="Cation efflux protein, cytoplasmic domain"/>
    <property type="match status" value="1"/>
</dbReference>
<keyword evidence="3" id="KW-0813">Transport</keyword>